<dbReference type="InterPro" id="IPR010633">
    <property type="entry name" value="Phage_lambda_GpZ"/>
</dbReference>
<protein>
    <submittedName>
        <fullName evidence="1">Phage tail protein</fullName>
    </submittedName>
</protein>
<name>A0AAW5QR85_9HYPH</name>
<dbReference type="RefSeq" id="WP_261614161.1">
    <property type="nucleotide sequence ID" value="NZ_JALIDZ010000001.1"/>
</dbReference>
<evidence type="ECO:0000313" key="2">
    <source>
        <dbReference type="Proteomes" id="UP001320898"/>
    </source>
</evidence>
<organism evidence="1 2">
    <name type="scientific">Microbaculum marinisediminis</name>
    <dbReference type="NCBI Taxonomy" id="2931392"/>
    <lineage>
        <taxon>Bacteria</taxon>
        <taxon>Pseudomonadati</taxon>
        <taxon>Pseudomonadota</taxon>
        <taxon>Alphaproteobacteria</taxon>
        <taxon>Hyphomicrobiales</taxon>
        <taxon>Tepidamorphaceae</taxon>
        <taxon>Microbaculum</taxon>
    </lineage>
</organism>
<dbReference type="Pfam" id="PF06763">
    <property type="entry name" value="Minor_tail_Z"/>
    <property type="match status" value="1"/>
</dbReference>
<gene>
    <name evidence="1" type="ORF">MUB46_01870</name>
</gene>
<keyword evidence="2" id="KW-1185">Reference proteome</keyword>
<sequence length="192" mass="21108">MARFVPLVEVRVDASEIDRLARGVGELAAASRDKATVRAINHVGNKGFTAVRRATARQAGLKVGDAGKAMRKELASTSAPIYRIIGRGAHLPAFKFGGRQTRRGASAAPWKKRRVFPGTFVARMGTGHVGIFRRTGSKRLPVRELWGPSIPVEMIRDDAKTTFERLVDSELLPRLGHELAREVDRIKAKYGL</sequence>
<proteinExistence type="predicted"/>
<dbReference type="AlphaFoldDB" id="A0AAW5QR85"/>
<reference evidence="1 2" key="1">
    <citation type="submission" date="2022-04" db="EMBL/GenBank/DDBJ databases">
        <authorList>
            <person name="Ye Y.-Q."/>
            <person name="Du Z.-J."/>
        </authorList>
    </citation>
    <scope>NUCLEOTIDE SEQUENCE [LARGE SCALE GENOMIC DNA]</scope>
    <source>
        <strain evidence="1 2">A6E488</strain>
    </source>
</reference>
<dbReference type="EMBL" id="JALIDZ010000001">
    <property type="protein sequence ID" value="MCT8970596.1"/>
    <property type="molecule type" value="Genomic_DNA"/>
</dbReference>
<dbReference type="Proteomes" id="UP001320898">
    <property type="component" value="Unassembled WGS sequence"/>
</dbReference>
<evidence type="ECO:0000313" key="1">
    <source>
        <dbReference type="EMBL" id="MCT8970596.1"/>
    </source>
</evidence>
<accession>A0AAW5QR85</accession>
<comment type="caution">
    <text evidence="1">The sequence shown here is derived from an EMBL/GenBank/DDBJ whole genome shotgun (WGS) entry which is preliminary data.</text>
</comment>